<feature type="coiled-coil region" evidence="17">
    <location>
        <begin position="227"/>
        <end position="254"/>
    </location>
</feature>
<dbReference type="Ensembl" id="ENSACLT00000052729.1">
    <property type="protein sequence ID" value="ENSACLP00000054288.1"/>
    <property type="gene ID" value="ENSACLG00000002695.2"/>
</dbReference>
<feature type="transmembrane region" description="Helical" evidence="19">
    <location>
        <begin position="425"/>
        <end position="446"/>
    </location>
</feature>
<dbReference type="CTD" id="102725537"/>
<evidence type="ECO:0000256" key="4">
    <source>
        <dbReference type="ARBA" id="ARBA00022568"/>
    </source>
</evidence>
<feature type="transmembrane region" description="Helical" evidence="19">
    <location>
        <begin position="383"/>
        <end position="404"/>
    </location>
</feature>
<dbReference type="Pfam" id="PF12796">
    <property type="entry name" value="Ank_2"/>
    <property type="match status" value="1"/>
</dbReference>
<dbReference type="Pfam" id="PF08344">
    <property type="entry name" value="TRP_2"/>
    <property type="match status" value="1"/>
</dbReference>
<dbReference type="AlphaFoldDB" id="A0AAX7TBI4"/>
<comment type="catalytic activity">
    <reaction evidence="15">
        <text>Ca(2+)(in) = Ca(2+)(out)</text>
        <dbReference type="Rhea" id="RHEA:29671"/>
        <dbReference type="ChEBI" id="CHEBI:29108"/>
    </reaction>
</comment>
<keyword evidence="4" id="KW-0109">Calcium transport</keyword>
<dbReference type="GO" id="GO:0070679">
    <property type="term" value="F:inositol 1,4,5 trisphosphate binding"/>
    <property type="evidence" value="ECO:0007669"/>
    <property type="project" value="TreeGrafter"/>
</dbReference>
<feature type="transmembrane region" description="Helical" evidence="19">
    <location>
        <begin position="548"/>
        <end position="570"/>
    </location>
</feature>
<keyword evidence="22" id="KW-1185">Reference proteome</keyword>
<evidence type="ECO:0000256" key="14">
    <source>
        <dbReference type="ARBA" id="ARBA00023303"/>
    </source>
</evidence>
<evidence type="ECO:0000256" key="11">
    <source>
        <dbReference type="ARBA" id="ARBA00023065"/>
    </source>
</evidence>
<dbReference type="RefSeq" id="XP_026037694.1">
    <property type="nucleotide sequence ID" value="XM_026181909.1"/>
</dbReference>
<keyword evidence="2" id="KW-0813">Transport</keyword>
<proteinExistence type="predicted"/>
<dbReference type="GeneID" id="113030443"/>
<keyword evidence="9 19" id="KW-1133">Transmembrane helix</keyword>
<evidence type="ECO:0000256" key="5">
    <source>
        <dbReference type="ARBA" id="ARBA00022673"/>
    </source>
</evidence>
<evidence type="ECO:0000313" key="21">
    <source>
        <dbReference type="Ensembl" id="ENSACLP00000054288.1"/>
    </source>
</evidence>
<dbReference type="GO" id="GO:0051480">
    <property type="term" value="P:regulation of cytosolic calcium ion concentration"/>
    <property type="evidence" value="ECO:0007669"/>
    <property type="project" value="TreeGrafter"/>
</dbReference>
<evidence type="ECO:0000256" key="12">
    <source>
        <dbReference type="ARBA" id="ARBA00023136"/>
    </source>
</evidence>
<keyword evidence="5" id="KW-0107">Calcium channel</keyword>
<feature type="compositionally biased region" description="Acidic residues" evidence="18">
    <location>
        <begin position="837"/>
        <end position="846"/>
    </location>
</feature>
<keyword evidence="10 16" id="KW-0040">ANK repeat</keyword>
<evidence type="ECO:0000256" key="6">
    <source>
        <dbReference type="ARBA" id="ARBA00022692"/>
    </source>
</evidence>
<evidence type="ECO:0000256" key="7">
    <source>
        <dbReference type="ARBA" id="ARBA00022737"/>
    </source>
</evidence>
<feature type="region of interest" description="Disordered" evidence="18">
    <location>
        <begin position="763"/>
        <end position="895"/>
    </location>
</feature>
<dbReference type="Pfam" id="PF00023">
    <property type="entry name" value="Ank"/>
    <property type="match status" value="1"/>
</dbReference>
<dbReference type="SMART" id="SM00248">
    <property type="entry name" value="ANK"/>
    <property type="match status" value="2"/>
</dbReference>
<evidence type="ECO:0000256" key="13">
    <source>
        <dbReference type="ARBA" id="ARBA00023157"/>
    </source>
</evidence>
<evidence type="ECO:0000256" key="19">
    <source>
        <dbReference type="SAM" id="Phobius"/>
    </source>
</evidence>
<dbReference type="FunFam" id="1.10.287.70:FF:000266">
    <property type="entry name" value="Transient receptor potential cation channel subfamily c member 1"/>
    <property type="match status" value="1"/>
</dbReference>
<dbReference type="InterPro" id="IPR005821">
    <property type="entry name" value="Ion_trans_dom"/>
</dbReference>
<name>A0AAX7TBI4_ASTCA</name>
<evidence type="ECO:0000256" key="3">
    <source>
        <dbReference type="ARBA" id="ARBA00022475"/>
    </source>
</evidence>
<dbReference type="InterPro" id="IPR036770">
    <property type="entry name" value="Ankyrin_rpt-contain_sf"/>
</dbReference>
<dbReference type="GO" id="GO:0034703">
    <property type="term" value="C:cation channel complex"/>
    <property type="evidence" value="ECO:0007669"/>
    <property type="project" value="TreeGrafter"/>
</dbReference>
<evidence type="ECO:0000256" key="18">
    <source>
        <dbReference type="SAM" id="MobiDB-lite"/>
    </source>
</evidence>
<feature type="domain" description="Transient receptor ion channel" evidence="20">
    <location>
        <begin position="176"/>
        <end position="238"/>
    </location>
</feature>
<feature type="repeat" description="ANK" evidence="16">
    <location>
        <begin position="141"/>
        <end position="173"/>
    </location>
</feature>
<feature type="transmembrane region" description="Helical" evidence="19">
    <location>
        <begin position="466"/>
        <end position="491"/>
    </location>
</feature>
<evidence type="ECO:0000256" key="17">
    <source>
        <dbReference type="SAM" id="Coils"/>
    </source>
</evidence>
<evidence type="ECO:0000259" key="20">
    <source>
        <dbReference type="SMART" id="SM01420"/>
    </source>
</evidence>
<dbReference type="PRINTS" id="PR01097">
    <property type="entry name" value="TRNSRECEPTRP"/>
</dbReference>
<feature type="transmembrane region" description="Helical" evidence="19">
    <location>
        <begin position="310"/>
        <end position="330"/>
    </location>
</feature>
<feature type="compositionally biased region" description="Polar residues" evidence="18">
    <location>
        <begin position="786"/>
        <end position="798"/>
    </location>
</feature>
<protein>
    <recommendedName>
        <fullName evidence="20">Transient receptor ion channel domain-containing protein</fullName>
    </recommendedName>
</protein>
<dbReference type="GeneTree" id="ENSGT01060000248594"/>
<comment type="subcellular location">
    <subcellularLocation>
        <location evidence="1">Cell membrane</location>
        <topology evidence="1">Multi-pass membrane protein</topology>
    </subcellularLocation>
</comment>
<keyword evidence="14" id="KW-0407">Ion channel</keyword>
<dbReference type="GO" id="GO:0005886">
    <property type="term" value="C:plasma membrane"/>
    <property type="evidence" value="ECO:0007669"/>
    <property type="project" value="UniProtKB-SubCell"/>
</dbReference>
<keyword evidence="17" id="KW-0175">Coiled coil</keyword>
<dbReference type="SMART" id="SM01420">
    <property type="entry name" value="TRP_2"/>
    <property type="match status" value="1"/>
</dbReference>
<sequence>MSQLYYRRTDSSSYRDRIPLRIVRAESELSPLEKAYLGAVEKGDYASVKQALEEAEIYFKININCIDPLGRTALLIAIENENLEIIELLLSFNVYVGDALLHAIRKEVVGAVELLLNHKKPSGGMQVPPILLDKQFSDFTPDITPIILAAHTNNYEIIKLLVQKGVSMPQPHEVRCNCVECVSSSDVDSLRHSRSRLNIYKALSSPSLIALSSEDPFLTAFRLSWELQELSKVENEFKSEYEELSQQCKQFAKDLLDQTRSSRELEMILNYKDDISLLEEEGANDLARLKLAIKYHQKESRYGLFIRKPFIKFICHTASYLTFLFLLLLASQHIVITEQNRQDRQGPPPTAVEWMILPWVLGFIWAEIKQMWDGGFQDYVHDWWNLMDFVMNSLYLATISLKIVAYTKYSGSKPRNQWEMWHPTLVAEAVFAIANIFSSLRLISLFTANSHLGPLQISLGRMLLDILKFLFIYCLVLLAFANGLNQLYFYYDTKASDEKGKCKGIRCVHQNNAFSTLFETLQSLFWSIFGLISLYVTNVDADHQFTEFVGANMFGAYNIISLVVLLNMLIAMMNNSYQHIADHADIEWKFARTKLWMSYFEEGGTLPAPFNIIPSPKSFWYLMCWIKKQVWRTSSKRPDTIGTLGRRAAENLRINHQYQEVLRNLVKRYVAAMIRDAKTEEGLTEDNFKELKQDISSFRYEVMGMMKTGKSALNVAKASGSSVESSLAYPNSSLKVSACPQSTQMKSKFNRFKIATSILKLGSSTAAPRPPEASNGLPNGFMSLVSDESSGEMSSQRRSNSKDVSDFGLFQKHQRGNKEASSSAAESSREMYSLSEEAGECGDSDLEEHIAGEKSERKLLETKKKEEVEEIKEESNSKKCLDQCEERETEERDKDLTCTDSVADECMSGSYKDDA</sequence>
<keyword evidence="11" id="KW-0406">Ion transport</keyword>
<evidence type="ECO:0000256" key="9">
    <source>
        <dbReference type="ARBA" id="ARBA00022989"/>
    </source>
</evidence>
<dbReference type="Pfam" id="PF00520">
    <property type="entry name" value="Ion_trans"/>
    <property type="match status" value="1"/>
</dbReference>
<keyword evidence="13" id="KW-1015">Disulfide bond</keyword>
<reference evidence="21" key="1">
    <citation type="submission" date="2018-05" db="EMBL/GenBank/DDBJ databases">
        <authorList>
            <person name="Datahose"/>
        </authorList>
    </citation>
    <scope>NUCLEOTIDE SEQUENCE</scope>
</reference>
<keyword evidence="6 19" id="KW-0812">Transmembrane</keyword>
<evidence type="ECO:0000256" key="16">
    <source>
        <dbReference type="PROSITE-ProRule" id="PRU00023"/>
    </source>
</evidence>
<reference evidence="21" key="2">
    <citation type="submission" date="2025-08" db="UniProtKB">
        <authorList>
            <consortium name="Ensembl"/>
        </authorList>
    </citation>
    <scope>IDENTIFICATION</scope>
</reference>
<evidence type="ECO:0000256" key="10">
    <source>
        <dbReference type="ARBA" id="ARBA00023043"/>
    </source>
</evidence>
<dbReference type="InterPro" id="IPR002110">
    <property type="entry name" value="Ankyrin_rpt"/>
</dbReference>
<dbReference type="PANTHER" id="PTHR10117:SF25">
    <property type="entry name" value="SHORT TRANSIENT RECEPTOR POTENTIAL CHANNEL 4"/>
    <property type="match status" value="1"/>
</dbReference>
<keyword evidence="12 19" id="KW-0472">Membrane</keyword>
<evidence type="ECO:0000256" key="1">
    <source>
        <dbReference type="ARBA" id="ARBA00004651"/>
    </source>
</evidence>
<organism evidence="21 22">
    <name type="scientific">Astatotilapia calliptera</name>
    <name type="common">Eastern happy</name>
    <name type="synonym">Chromis callipterus</name>
    <dbReference type="NCBI Taxonomy" id="8154"/>
    <lineage>
        <taxon>Eukaryota</taxon>
        <taxon>Metazoa</taxon>
        <taxon>Chordata</taxon>
        <taxon>Craniata</taxon>
        <taxon>Vertebrata</taxon>
        <taxon>Euteleostomi</taxon>
        <taxon>Actinopterygii</taxon>
        <taxon>Neopterygii</taxon>
        <taxon>Teleostei</taxon>
        <taxon>Neoteleostei</taxon>
        <taxon>Acanthomorphata</taxon>
        <taxon>Ovalentaria</taxon>
        <taxon>Cichlomorphae</taxon>
        <taxon>Cichliformes</taxon>
        <taxon>Cichlidae</taxon>
        <taxon>African cichlids</taxon>
        <taxon>Pseudocrenilabrinae</taxon>
        <taxon>Haplochromini</taxon>
        <taxon>Astatotilapia</taxon>
    </lineage>
</organism>
<dbReference type="NCBIfam" id="TIGR00870">
    <property type="entry name" value="trp"/>
    <property type="match status" value="1"/>
</dbReference>
<keyword evidence="7" id="KW-0677">Repeat</keyword>
<dbReference type="SUPFAM" id="SSF48403">
    <property type="entry name" value="Ankyrin repeat"/>
    <property type="match status" value="1"/>
</dbReference>
<dbReference type="GO" id="GO:0015279">
    <property type="term" value="F:store-operated calcium channel activity"/>
    <property type="evidence" value="ECO:0007669"/>
    <property type="project" value="TreeGrafter"/>
</dbReference>
<feature type="transmembrane region" description="Helical" evidence="19">
    <location>
        <begin position="351"/>
        <end position="368"/>
    </location>
</feature>
<feature type="compositionally biased region" description="Basic and acidic residues" evidence="18">
    <location>
        <begin position="847"/>
        <end position="895"/>
    </location>
</feature>
<dbReference type="Gene3D" id="1.25.40.20">
    <property type="entry name" value="Ankyrin repeat-containing domain"/>
    <property type="match status" value="1"/>
</dbReference>
<feature type="transmembrane region" description="Helical" evidence="19">
    <location>
        <begin position="512"/>
        <end position="536"/>
    </location>
</feature>
<accession>A0AAX7TBI4</accession>
<dbReference type="InterPro" id="IPR013555">
    <property type="entry name" value="TRP_dom"/>
</dbReference>
<keyword evidence="8" id="KW-0106">Calcium</keyword>
<evidence type="ECO:0000256" key="8">
    <source>
        <dbReference type="ARBA" id="ARBA00022837"/>
    </source>
</evidence>
<evidence type="ECO:0000256" key="15">
    <source>
        <dbReference type="ARBA" id="ARBA00036634"/>
    </source>
</evidence>
<evidence type="ECO:0000256" key="2">
    <source>
        <dbReference type="ARBA" id="ARBA00022448"/>
    </source>
</evidence>
<dbReference type="PANTHER" id="PTHR10117">
    <property type="entry name" value="TRANSIENT RECEPTOR POTENTIAL CHANNEL"/>
    <property type="match status" value="1"/>
</dbReference>
<dbReference type="PROSITE" id="PS50088">
    <property type="entry name" value="ANK_REPEAT"/>
    <property type="match status" value="1"/>
</dbReference>
<dbReference type="InterPro" id="IPR002153">
    <property type="entry name" value="TRPC_channel"/>
</dbReference>
<dbReference type="FunFam" id="1.25.40.20:FF:000023">
    <property type="entry name" value="short transient receptor potential channel 4 isoform X1"/>
    <property type="match status" value="1"/>
</dbReference>
<dbReference type="Proteomes" id="UP000265100">
    <property type="component" value="Chromosome 10"/>
</dbReference>
<evidence type="ECO:0000313" key="22">
    <source>
        <dbReference type="Proteomes" id="UP000265100"/>
    </source>
</evidence>
<keyword evidence="3" id="KW-1003">Cell membrane</keyword>
<reference evidence="21" key="3">
    <citation type="submission" date="2025-09" db="UniProtKB">
        <authorList>
            <consortium name="Ensembl"/>
        </authorList>
    </citation>
    <scope>IDENTIFICATION</scope>
</reference>